<keyword evidence="6" id="KW-1185">Reference proteome</keyword>
<dbReference type="GO" id="GO:0016298">
    <property type="term" value="F:lipase activity"/>
    <property type="evidence" value="ECO:0007669"/>
    <property type="project" value="InterPro"/>
</dbReference>
<dbReference type="AlphaFoldDB" id="K3X1E7"/>
<evidence type="ECO:0000313" key="6">
    <source>
        <dbReference type="Proteomes" id="UP000019132"/>
    </source>
</evidence>
<dbReference type="PANTHER" id="PTHR13390:SF0">
    <property type="entry name" value="LIPID DROPLET-ASSOCIATED HYDROLASE"/>
    <property type="match status" value="1"/>
</dbReference>
<dbReference type="VEuPathDB" id="FungiDB:PYU1_G011022"/>
<dbReference type="GO" id="GO:0019915">
    <property type="term" value="P:lipid storage"/>
    <property type="evidence" value="ECO:0007669"/>
    <property type="project" value="InterPro"/>
</dbReference>
<keyword evidence="3" id="KW-0551">Lipid droplet</keyword>
<reference evidence="6" key="2">
    <citation type="submission" date="2010-04" db="EMBL/GenBank/DDBJ databases">
        <authorList>
            <person name="Buell R."/>
            <person name="Hamilton J."/>
            <person name="Hostetler J."/>
        </authorList>
    </citation>
    <scope>NUCLEOTIDE SEQUENCE [LARGE SCALE GENOMIC DNA]</scope>
    <source>
        <strain evidence="6">DAOM:BR144</strain>
    </source>
</reference>
<dbReference type="eggNOG" id="KOG3975">
    <property type="taxonomic scope" value="Eukaryota"/>
</dbReference>
<evidence type="ECO:0000256" key="1">
    <source>
        <dbReference type="ARBA" id="ARBA00004502"/>
    </source>
</evidence>
<dbReference type="Proteomes" id="UP000019132">
    <property type="component" value="Unassembled WGS sequence"/>
</dbReference>
<evidence type="ECO:0000256" key="3">
    <source>
        <dbReference type="ARBA" id="ARBA00022677"/>
    </source>
</evidence>
<evidence type="ECO:0000256" key="2">
    <source>
        <dbReference type="ARBA" id="ARBA00008300"/>
    </source>
</evidence>
<dbReference type="InParanoid" id="K3X1E7"/>
<name>K3X1E7_GLOUD</name>
<reference evidence="6" key="1">
    <citation type="journal article" date="2010" name="Genome Biol.">
        <title>Genome sequence of the necrotrophic plant pathogen Pythium ultimum reveals original pathogenicity mechanisms and effector repertoire.</title>
        <authorList>
            <person name="Levesque C.A."/>
            <person name="Brouwer H."/>
            <person name="Cano L."/>
            <person name="Hamilton J.P."/>
            <person name="Holt C."/>
            <person name="Huitema E."/>
            <person name="Raffaele S."/>
            <person name="Robideau G.P."/>
            <person name="Thines M."/>
            <person name="Win J."/>
            <person name="Zerillo M.M."/>
            <person name="Beakes G.W."/>
            <person name="Boore J.L."/>
            <person name="Busam D."/>
            <person name="Dumas B."/>
            <person name="Ferriera S."/>
            <person name="Fuerstenberg S.I."/>
            <person name="Gachon C.M."/>
            <person name="Gaulin E."/>
            <person name="Govers F."/>
            <person name="Grenville-Briggs L."/>
            <person name="Horner N."/>
            <person name="Hostetler J."/>
            <person name="Jiang R.H."/>
            <person name="Johnson J."/>
            <person name="Krajaejun T."/>
            <person name="Lin H."/>
            <person name="Meijer H.J."/>
            <person name="Moore B."/>
            <person name="Morris P."/>
            <person name="Phuntmart V."/>
            <person name="Puiu D."/>
            <person name="Shetty J."/>
            <person name="Stajich J.E."/>
            <person name="Tripathy S."/>
            <person name="Wawra S."/>
            <person name="van West P."/>
            <person name="Whitty B.R."/>
            <person name="Coutinho P.M."/>
            <person name="Henrissat B."/>
            <person name="Martin F."/>
            <person name="Thomas P.D."/>
            <person name="Tyler B.M."/>
            <person name="De Vries R.P."/>
            <person name="Kamoun S."/>
            <person name="Yandell M."/>
            <person name="Tisserat N."/>
            <person name="Buell C.R."/>
        </authorList>
    </citation>
    <scope>NUCLEOTIDE SEQUENCE</scope>
    <source>
        <strain evidence="6">DAOM:BR144</strain>
    </source>
</reference>
<proteinExistence type="inferred from homology"/>
<accession>K3X1E7</accession>
<dbReference type="InterPro" id="IPR000073">
    <property type="entry name" value="AB_hydrolase_1"/>
</dbReference>
<protein>
    <recommendedName>
        <fullName evidence="7">Serine aminopeptidase S33 domain-containing protein</fullName>
    </recommendedName>
</protein>
<evidence type="ECO:0000256" key="4">
    <source>
        <dbReference type="ARBA" id="ARBA00022801"/>
    </source>
</evidence>
<comment type="similarity">
    <text evidence="2">Belongs to the AB hydrolase superfamily. LDAH family.</text>
</comment>
<sequence length="399" mass="45676">MALVLPPFLATLVERLKSRYRVLAPLTLLALFRYVYHRRQRHLEQLRVHRAINQELTHARHVVHHPHGARVPALAAAAAGEIQFHPDLLSPVEEWHDVAEGVQTQSIVYHALPDANGVVDSDVLVLIVPGNPGIAHFYLPLMREIVARHGRRHEVRSISNAGHFMPWKNNGREFTFQEQIEHKLNYVGQRVAQNPNLKLIVIGHSIGGYITLKIAERYPEHVAKLCLMQPTIMHMMKTTKGAALAPVFEQYKHAIKLVHMLEFLCPTVVRQFFIRLAIGHTTEDVLQHATLSLVNRHVMRNVLLMALHEMQQVCELDDSLVRTHEDKTLFVYSPIDDWVPNEFVQGYQERFTKSRHRMIPQSHGFMMDVNGTRDMAAHISQWISDVVDGDAYSALPHKV</sequence>
<dbReference type="Gene3D" id="3.40.50.1820">
    <property type="entry name" value="alpha/beta hydrolase"/>
    <property type="match status" value="1"/>
</dbReference>
<dbReference type="EMBL" id="GL376606">
    <property type="status" value="NOT_ANNOTATED_CDS"/>
    <property type="molecule type" value="Genomic_DNA"/>
</dbReference>
<reference evidence="5" key="3">
    <citation type="submission" date="2015-02" db="UniProtKB">
        <authorList>
            <consortium name="EnsemblProtists"/>
        </authorList>
    </citation>
    <scope>IDENTIFICATION</scope>
    <source>
        <strain evidence="5">DAOM BR144</strain>
    </source>
</reference>
<dbReference type="Pfam" id="PF10230">
    <property type="entry name" value="LIDHydrolase"/>
    <property type="match status" value="1"/>
</dbReference>
<organism evidence="5 6">
    <name type="scientific">Globisporangium ultimum (strain ATCC 200006 / CBS 805.95 / DAOM BR144)</name>
    <name type="common">Pythium ultimum</name>
    <dbReference type="NCBI Taxonomy" id="431595"/>
    <lineage>
        <taxon>Eukaryota</taxon>
        <taxon>Sar</taxon>
        <taxon>Stramenopiles</taxon>
        <taxon>Oomycota</taxon>
        <taxon>Peronosporomycetes</taxon>
        <taxon>Pythiales</taxon>
        <taxon>Pythiaceae</taxon>
        <taxon>Globisporangium</taxon>
    </lineage>
</organism>
<dbReference type="GO" id="GO:0005811">
    <property type="term" value="C:lipid droplet"/>
    <property type="evidence" value="ECO:0007669"/>
    <property type="project" value="UniProtKB-SubCell"/>
</dbReference>
<dbReference type="PANTHER" id="PTHR13390">
    <property type="entry name" value="LIPASE"/>
    <property type="match status" value="1"/>
</dbReference>
<dbReference type="SUPFAM" id="SSF53474">
    <property type="entry name" value="alpha/beta-Hydrolases"/>
    <property type="match status" value="1"/>
</dbReference>
<dbReference type="InterPro" id="IPR029058">
    <property type="entry name" value="AB_hydrolase_fold"/>
</dbReference>
<dbReference type="PRINTS" id="PR00111">
    <property type="entry name" value="ABHYDROLASE"/>
</dbReference>
<evidence type="ECO:0000313" key="5">
    <source>
        <dbReference type="EnsemblProtists" id="PYU1_T011046"/>
    </source>
</evidence>
<dbReference type="OMA" id="WVPVSYY"/>
<comment type="subcellular location">
    <subcellularLocation>
        <location evidence="1">Lipid droplet</location>
    </subcellularLocation>
</comment>
<dbReference type="EnsemblProtists" id="PYU1_T011046">
    <property type="protein sequence ID" value="PYU1_T011046"/>
    <property type="gene ID" value="PYU1_G011022"/>
</dbReference>
<dbReference type="HOGENOM" id="CLU_018394_2_1_1"/>
<keyword evidence="4" id="KW-0378">Hydrolase</keyword>
<dbReference type="InterPro" id="IPR019363">
    <property type="entry name" value="LDAH"/>
</dbReference>
<evidence type="ECO:0008006" key="7">
    <source>
        <dbReference type="Google" id="ProtNLM"/>
    </source>
</evidence>